<keyword evidence="1" id="KW-0812">Transmembrane</keyword>
<feature type="transmembrane region" description="Helical" evidence="1">
    <location>
        <begin position="15"/>
        <end position="32"/>
    </location>
</feature>
<protein>
    <submittedName>
        <fullName evidence="2">Uncharacterized protein</fullName>
    </submittedName>
</protein>
<organism evidence="2 3">
    <name type="scientific">Bacillus mycoides</name>
    <dbReference type="NCBI Taxonomy" id="1405"/>
    <lineage>
        <taxon>Bacteria</taxon>
        <taxon>Bacillati</taxon>
        <taxon>Bacillota</taxon>
        <taxon>Bacilli</taxon>
        <taxon>Bacillales</taxon>
        <taxon>Bacillaceae</taxon>
        <taxon>Bacillus</taxon>
        <taxon>Bacillus cereus group</taxon>
    </lineage>
</organism>
<dbReference type="EMBL" id="MKZQ01000015">
    <property type="protein sequence ID" value="PJN72023.1"/>
    <property type="molecule type" value="Genomic_DNA"/>
</dbReference>
<evidence type="ECO:0000313" key="2">
    <source>
        <dbReference type="EMBL" id="PJN72023.1"/>
    </source>
</evidence>
<gene>
    <name evidence="2" type="ORF">BACWE_10480</name>
</gene>
<name>A0AAP8H0K8_BACMY</name>
<dbReference type="AlphaFoldDB" id="A0AAP8H0K8"/>
<sequence>MSIIKSGVLISWNNILKADFLILGNLLLIYFAKKTMGVGENTMI</sequence>
<reference evidence="2 3" key="1">
    <citation type="submission" date="2016-10" db="EMBL/GenBank/DDBJ databases">
        <title>Genome Sequence of Bacillus weihenstephanensis GM6LP.</title>
        <authorList>
            <person name="Poehlein A."/>
            <person name="Wemheuer F."/>
            <person name="Hollensteiner J."/>
            <person name="Wemheuer B."/>
        </authorList>
    </citation>
    <scope>NUCLEOTIDE SEQUENCE [LARGE SCALE GENOMIC DNA]</scope>
    <source>
        <strain evidence="2 3">GM6LP</strain>
    </source>
</reference>
<keyword evidence="1" id="KW-1133">Transmembrane helix</keyword>
<accession>A0AAP8H0K8</accession>
<evidence type="ECO:0000313" key="3">
    <source>
        <dbReference type="Proteomes" id="UP000236165"/>
    </source>
</evidence>
<comment type="caution">
    <text evidence="2">The sequence shown here is derived from an EMBL/GenBank/DDBJ whole genome shotgun (WGS) entry which is preliminary data.</text>
</comment>
<dbReference type="Proteomes" id="UP000236165">
    <property type="component" value="Unassembled WGS sequence"/>
</dbReference>
<evidence type="ECO:0000256" key="1">
    <source>
        <dbReference type="SAM" id="Phobius"/>
    </source>
</evidence>
<keyword evidence="1" id="KW-0472">Membrane</keyword>
<proteinExistence type="predicted"/>